<sequence>LEGCLDLPHLVPLGRWDMDAMYSPELGATGRIYARFAACVDTIELFDAAAFRMPPNESMATDPQARILLEEAGMALAEAEGRGGMGVLAGTEAGVYVGCMYQEYTNVLAATGGKLSAATATGNSLSFLVGRVSYTFGLQGPCVSTDTACSSSLVAAHLGHRGILAGESTAAVAAGVNAMLSATTTAAICQLQALSPVGRCKTYDASADGYGRGEAFVAAVLAPVQAAAVQAAASPAAIIAGSAVNQDGRSSSLTAPNGPAQSRLLTSALFSGSREPSAGPRALPSVKACYGHTEGAAGLTGMLMAACGLRRNSHPAIMNFRNINPYVAAAIADWQKLHNLQVHLPRQTAPASALKPSSLHGTSSFGMSEARFRTWLLIATEPGPAAIFEEALGTDARPNPEIVKVFFNAGSDAAPRTSVRDGAGRGTVHVARNEEDLQTLIKRVDADHAFVIQPANDLSSGSLEQKIMAASMLPCFRAVLRAGGKARVSLVTFGLHAIQQQDPQQSPISNIVTGLARTVFMEARSAYGCSIDLPAEGKLPTAKQLMGIVESNGEYAVAWRHERMLALRLVPARLPLPRQTALIPHLTTVVSGGTKGLGLEYVRQAVARGARNLVVFSREPTLPLEILQEFAEQDVAMWVVRCNASSPGAMQQLWSWVHEHLPAVQQFGHAAGRSGFNMLQDMPADELRDISLAKVVGPESLEAAHIPVESEVLFSSTSAVWSQSGAGHYAAANSHLDALAAARQHAGLPVTAIQFGPFAETGMAASHASALTSMGLPGLKPRQVWEGAAAAGTLSQLVWTRMDVPRFIGINTARGPWSLVADLGTTSAKRSTALPASEPSAQMPFRLSPDVQAPALQQAMPSVRLEQVQQIVAQAAASVLGTDAEGSEISSSQPRARFGGWLQAIDAFDSSAFGINAPEADLMDPQQRLLLEVSWEVLNGQQKLAGAAPSATTETGIFVGIQQMEYGALASPHLQAIGPFSATGGPFSVAAGRMSYTYGFKGPAVSVDTACSSALVGTHLGLQHLRHSGSSMLSCGVNLMLAATTTAAAQAAGMLTLDGRCKTLDASADGYVRAEACTGMYLTVVTNETGATSDTVYIRSTFVNQDGRSSSLTAPNGPSQQAVIRGALAAAVAAPQDVQMLEMHGTGTPLGDPIEVGAAAAVFQGKQDALQLTAAKSRMGHAEPVAGHIGMAQLTGMLTQNTMHSMTHLRTINPHISSLLVAHSKPGPAAVTIQAGRQDAQSSAPLPEENIWERVASVSAFAFQGTNAHAVLASKPAMEREGAEQHLSMPAWHKRAHWFTASRPHALLGSASPQPSAGRALFSCDLSHPRLGYLWDHQVSGRPLFPGAAMFEMAIASVHMLRAGSEVPYSPQGTHTSPGANNIAALVGVTIPAALVLPSLQTTSGSRNVPAAKILDKTHATVMVALDGQLQQIVQSMLGTSIAVDDPLMEAGLDSLGAVELRNTISSQFSVELPATVMDVDLFDAGLFRMAPTEAASVDPQQRLLMEQAYGAQAEASMVLSQPLSAATGVYVGCMYHEYIDVMVQNGAQPPSQAFVGNGPPYLVGRLSYGFGWTGPCVSTDTACSSSLVATHLAQKGVVNGEAEAALAGGTNAMLLADTTAGICQLQALSPVGRCQSFSSAADGYGRGEGFAAIIMVPGTAAIPAGCIAILGGSAINQDGRSSSLTAPNGPSQTALIKASLAMSHLTPQQLALVSVHGTGTQLGDPIEVGAIGQAVSQSTAGGLHQVALVSNKSCFGHTEGAAGLTGLLTASMALSQQARAPIKHLRNVNPYAEAALGDWERKSRVQGQLPRQHGADSAGSQADQAAGTSSFGMSGVNAHLLLTAAGTASTPEPGTDKVQAMQRTRHFATLQPHPFIRLAAGGKAIKMATLLQRPMLSFLWDHQVANQALLPAAAMLEAASAGGRLLLSSTAVPTLFSTFIPAPLVLDSKTPAYLEVITTPSQSQPVITVQSSHGNAHPVIHLRTSAGMMPADMLYSIQLQAIDPEQIARRESNVQLERWLRPGDFEWDIGIGAISKVVRRSSGSAIPAICRSLAVLRRAMQQRKPAATLMASESPAQLCRPAASNSSTSASGASLAIAGCQAMLRTAKQETPQGSWTSLSIDDLNPSQAPLLAAAADSTIVSGSAFQPRMLPHCSSVPSNRAAHPMSGMPGDWAITGGLGSVGMMAAEWVAASGNAGCVWLLSRTVHSEAAAHMAKHPTAHFTVYQCDISTAADEAGWGCGQLRSGFNPLGGLLHAGGVLRDAFLTNQSPQTVREVAAAKVHGGLRLCSVAGATPLAATILFSSTAALLGPPGQANYAAANAMLNHVSDSQNQAGKDTCSIMWGAWALGMAAQQAGFLQRLARVGLGAITPGQGLGALQTLLNACDSQVVCNPFMWPAFLRGLQEPPAIFTEFSDALQKQPAEPSNLLDSSTSASSQSVMTIGAVQQGLQEIVFAQLGHQISFTCIRSGSLLRESHSLHRPTAGCAVGEVGYGQGLCAISKPGLHDHLHPIRSLL</sequence>
<feature type="domain" description="PKS/mFAS DH" evidence="8">
    <location>
        <begin position="1305"/>
        <end position="1671"/>
    </location>
</feature>
<dbReference type="InterPro" id="IPR020841">
    <property type="entry name" value="PKS_Beta-ketoAc_synthase_dom"/>
</dbReference>
<protein>
    <submittedName>
        <fullName evidence="9">Uncharacterized protein</fullName>
    </submittedName>
</protein>
<dbReference type="PROSITE" id="PS00012">
    <property type="entry name" value="PHOSPHOPANTETHEINE"/>
    <property type="match status" value="1"/>
</dbReference>
<reference evidence="9 10" key="1">
    <citation type="journal article" date="2024" name="Nat. Commun.">
        <title>Phylogenomics reveals the evolutionary origins of lichenization in chlorophyte algae.</title>
        <authorList>
            <person name="Puginier C."/>
            <person name="Libourel C."/>
            <person name="Otte J."/>
            <person name="Skaloud P."/>
            <person name="Haon M."/>
            <person name="Grisel S."/>
            <person name="Petersen M."/>
            <person name="Berrin J.G."/>
            <person name="Delaux P.M."/>
            <person name="Dal Grande F."/>
            <person name="Keller J."/>
        </authorList>
    </citation>
    <scope>NUCLEOTIDE SEQUENCE [LARGE SCALE GENOMIC DNA]</scope>
    <source>
        <strain evidence="9 10">SAG 2523</strain>
    </source>
</reference>
<dbReference type="InterPro" id="IPR014030">
    <property type="entry name" value="Ketoacyl_synth_N"/>
</dbReference>
<keyword evidence="10" id="KW-1185">Reference proteome</keyword>
<dbReference type="InterPro" id="IPR013968">
    <property type="entry name" value="PKS_KR"/>
</dbReference>
<evidence type="ECO:0000256" key="1">
    <source>
        <dbReference type="ARBA" id="ARBA00022450"/>
    </source>
</evidence>
<feature type="domain" description="Ketosynthase family 3 (KS3)" evidence="7">
    <location>
        <begin position="1"/>
        <end position="419"/>
    </location>
</feature>
<dbReference type="Gene3D" id="3.10.129.10">
    <property type="entry name" value="Hotdog Thioesterase"/>
    <property type="match status" value="2"/>
</dbReference>
<dbReference type="InterPro" id="IPR036291">
    <property type="entry name" value="NAD(P)-bd_dom_sf"/>
</dbReference>
<evidence type="ECO:0000259" key="7">
    <source>
        <dbReference type="PROSITE" id="PS52004"/>
    </source>
</evidence>
<dbReference type="PANTHER" id="PTHR43775:SF37">
    <property type="entry name" value="SI:DKEY-61P9.11"/>
    <property type="match status" value="1"/>
</dbReference>
<feature type="non-terminal residue" evidence="9">
    <location>
        <position position="1"/>
    </location>
</feature>
<evidence type="ECO:0000313" key="10">
    <source>
        <dbReference type="Proteomes" id="UP001485043"/>
    </source>
</evidence>
<evidence type="ECO:0000259" key="8">
    <source>
        <dbReference type="PROSITE" id="PS52019"/>
    </source>
</evidence>
<feature type="compositionally biased region" description="Low complexity" evidence="5">
    <location>
        <begin position="1816"/>
        <end position="1828"/>
    </location>
</feature>
<feature type="region of interest" description="Disordered" evidence="5">
    <location>
        <begin position="1805"/>
        <end position="1829"/>
    </location>
</feature>
<dbReference type="SUPFAM" id="SSF51735">
    <property type="entry name" value="NAD(P)-binding Rossmann-fold domains"/>
    <property type="match status" value="3"/>
</dbReference>
<evidence type="ECO:0000256" key="4">
    <source>
        <dbReference type="PROSITE-ProRule" id="PRU01363"/>
    </source>
</evidence>
<dbReference type="PROSITE" id="PS52004">
    <property type="entry name" value="KS3_2"/>
    <property type="match status" value="3"/>
</dbReference>
<dbReference type="InterPro" id="IPR020806">
    <property type="entry name" value="PKS_PP-bd"/>
</dbReference>
<dbReference type="SUPFAM" id="SSF47336">
    <property type="entry name" value="ACP-like"/>
    <property type="match status" value="1"/>
</dbReference>
<feature type="domain" description="Ketosynthase family 3 (KS3)" evidence="7">
    <location>
        <begin position="1421"/>
        <end position="1845"/>
    </location>
</feature>
<dbReference type="SMART" id="SM00823">
    <property type="entry name" value="PKS_PP"/>
    <property type="match status" value="1"/>
</dbReference>
<dbReference type="GO" id="GO:0004312">
    <property type="term" value="F:fatty acid synthase activity"/>
    <property type="evidence" value="ECO:0007669"/>
    <property type="project" value="TreeGrafter"/>
</dbReference>
<dbReference type="GO" id="GO:0031177">
    <property type="term" value="F:phosphopantetheine binding"/>
    <property type="evidence" value="ECO:0007669"/>
    <property type="project" value="InterPro"/>
</dbReference>
<dbReference type="SMART" id="SM00822">
    <property type="entry name" value="PKS_KR"/>
    <property type="match status" value="2"/>
</dbReference>
<evidence type="ECO:0000256" key="3">
    <source>
        <dbReference type="ARBA" id="ARBA00022679"/>
    </source>
</evidence>
<dbReference type="EMBL" id="JALJOV010001532">
    <property type="protein sequence ID" value="KAK9846732.1"/>
    <property type="molecule type" value="Genomic_DNA"/>
</dbReference>
<dbReference type="CDD" id="cd05274">
    <property type="entry name" value="KR_FAS_SDR_x"/>
    <property type="match status" value="2"/>
</dbReference>
<feature type="region of interest" description="N-terminal hotdog fold" evidence="4">
    <location>
        <begin position="1305"/>
        <end position="1466"/>
    </location>
</feature>
<comment type="caution">
    <text evidence="9">The sequence shown here is derived from an EMBL/GenBank/DDBJ whole genome shotgun (WGS) entry which is preliminary data.</text>
</comment>
<name>A0AAW1SLS1_9CHLO</name>
<dbReference type="SMART" id="SM00825">
    <property type="entry name" value="PKS_KS"/>
    <property type="match status" value="3"/>
</dbReference>
<dbReference type="GO" id="GO:0006633">
    <property type="term" value="P:fatty acid biosynthetic process"/>
    <property type="evidence" value="ECO:0007669"/>
    <property type="project" value="TreeGrafter"/>
</dbReference>
<gene>
    <name evidence="9" type="ORF">WJX84_011145</name>
</gene>
<dbReference type="CDD" id="cd00833">
    <property type="entry name" value="PKS"/>
    <property type="match status" value="3"/>
</dbReference>
<dbReference type="InterPro" id="IPR009081">
    <property type="entry name" value="PP-bd_ACP"/>
</dbReference>
<dbReference type="InterPro" id="IPR016039">
    <property type="entry name" value="Thiolase-like"/>
</dbReference>
<dbReference type="Pfam" id="PF02801">
    <property type="entry name" value="Ketoacyl-synt_C"/>
    <property type="match status" value="2"/>
</dbReference>
<dbReference type="PANTHER" id="PTHR43775">
    <property type="entry name" value="FATTY ACID SYNTHASE"/>
    <property type="match status" value="1"/>
</dbReference>
<dbReference type="Pfam" id="PF00109">
    <property type="entry name" value="ketoacyl-synt"/>
    <property type="match status" value="3"/>
</dbReference>
<dbReference type="PROSITE" id="PS50075">
    <property type="entry name" value="CARRIER"/>
    <property type="match status" value="1"/>
</dbReference>
<dbReference type="InterPro" id="IPR006162">
    <property type="entry name" value="Ppantetheine_attach_site"/>
</dbReference>
<dbReference type="Gene3D" id="3.40.50.720">
    <property type="entry name" value="NAD(P)-binding Rossmann-like Domain"/>
    <property type="match status" value="2"/>
</dbReference>
<evidence type="ECO:0000313" key="9">
    <source>
        <dbReference type="EMBL" id="KAK9846732.1"/>
    </source>
</evidence>
<organism evidence="9 10">
    <name type="scientific">Apatococcus fuscideae</name>
    <dbReference type="NCBI Taxonomy" id="2026836"/>
    <lineage>
        <taxon>Eukaryota</taxon>
        <taxon>Viridiplantae</taxon>
        <taxon>Chlorophyta</taxon>
        <taxon>core chlorophytes</taxon>
        <taxon>Trebouxiophyceae</taxon>
        <taxon>Chlorellales</taxon>
        <taxon>Chlorellaceae</taxon>
        <taxon>Apatococcus</taxon>
    </lineage>
</organism>
<dbReference type="SUPFAM" id="SSF53901">
    <property type="entry name" value="Thiolase-like"/>
    <property type="match status" value="4"/>
</dbReference>
<dbReference type="InterPro" id="IPR014031">
    <property type="entry name" value="Ketoacyl_synth_C"/>
</dbReference>
<dbReference type="Pfam" id="PF08659">
    <property type="entry name" value="KR"/>
    <property type="match status" value="2"/>
</dbReference>
<keyword evidence="2" id="KW-0597">Phosphoprotein</keyword>
<evidence type="ECO:0000256" key="2">
    <source>
        <dbReference type="ARBA" id="ARBA00022553"/>
    </source>
</evidence>
<dbReference type="InterPro" id="IPR050091">
    <property type="entry name" value="PKS_NRPS_Biosynth_Enz"/>
</dbReference>
<dbReference type="InterPro" id="IPR036736">
    <property type="entry name" value="ACP-like_sf"/>
</dbReference>
<accession>A0AAW1SLS1</accession>
<dbReference type="Gene3D" id="3.40.47.10">
    <property type="match status" value="4"/>
</dbReference>
<keyword evidence="1" id="KW-0596">Phosphopantetheine</keyword>
<dbReference type="PROSITE" id="PS52019">
    <property type="entry name" value="PKS_MFAS_DH"/>
    <property type="match status" value="1"/>
</dbReference>
<dbReference type="InterPro" id="IPR020807">
    <property type="entry name" value="PKS_DH"/>
</dbReference>
<dbReference type="SMART" id="SM00826">
    <property type="entry name" value="PKS_DH"/>
    <property type="match status" value="1"/>
</dbReference>
<feature type="region of interest" description="C-terminal hotdog fold" evidence="4">
    <location>
        <begin position="1495"/>
        <end position="1671"/>
    </location>
</feature>
<evidence type="ECO:0000256" key="5">
    <source>
        <dbReference type="SAM" id="MobiDB-lite"/>
    </source>
</evidence>
<comment type="caution">
    <text evidence="4">Lacks conserved residue(s) required for the propagation of feature annotation.</text>
</comment>
<proteinExistence type="predicted"/>
<dbReference type="Proteomes" id="UP001485043">
    <property type="component" value="Unassembled WGS sequence"/>
</dbReference>
<dbReference type="InterPro" id="IPR049900">
    <property type="entry name" value="PKS_mFAS_DH"/>
</dbReference>
<feature type="domain" description="Carrier" evidence="6">
    <location>
        <begin position="1421"/>
        <end position="1505"/>
    </location>
</feature>
<feature type="domain" description="Ketosynthase family 3 (KS3)" evidence="7">
    <location>
        <begin position="822"/>
        <end position="1274"/>
    </location>
</feature>
<dbReference type="InterPro" id="IPR057326">
    <property type="entry name" value="KR_dom"/>
</dbReference>
<keyword evidence="3" id="KW-0808">Transferase</keyword>
<evidence type="ECO:0000259" key="6">
    <source>
        <dbReference type="PROSITE" id="PS50075"/>
    </source>
</evidence>
<dbReference type="Pfam" id="PF21089">
    <property type="entry name" value="PKS_DH_N"/>
    <property type="match status" value="2"/>
</dbReference>
<dbReference type="InterPro" id="IPR049552">
    <property type="entry name" value="PKS_DH_N"/>
</dbReference>